<dbReference type="PANTHER" id="PTHR11161:SF72">
    <property type="entry name" value="FI21449P1"/>
    <property type="match status" value="1"/>
</dbReference>
<evidence type="ECO:0000313" key="3">
    <source>
        <dbReference type="Proteomes" id="UP000499080"/>
    </source>
</evidence>
<dbReference type="OrthoDB" id="6435258at2759"/>
<evidence type="ECO:0000313" key="2">
    <source>
        <dbReference type="EMBL" id="GBO30559.1"/>
    </source>
</evidence>
<keyword evidence="1" id="KW-1133">Transmembrane helix</keyword>
<feature type="transmembrane region" description="Helical" evidence="1">
    <location>
        <begin position="41"/>
        <end position="61"/>
    </location>
</feature>
<dbReference type="EMBL" id="BGPR01053742">
    <property type="protein sequence ID" value="GBO30559.1"/>
    <property type="molecule type" value="Genomic_DNA"/>
</dbReference>
<keyword evidence="3" id="KW-1185">Reference proteome</keyword>
<dbReference type="PANTHER" id="PTHR11161">
    <property type="entry name" value="O-ACYLTRANSFERASE"/>
    <property type="match status" value="1"/>
</dbReference>
<protein>
    <submittedName>
        <fullName evidence="2">Uncharacterized protein</fullName>
    </submittedName>
</protein>
<accession>A0A4Y2VZK6</accession>
<keyword evidence="1" id="KW-0472">Membrane</keyword>
<feature type="non-terminal residue" evidence="2">
    <location>
        <position position="93"/>
    </location>
</feature>
<comment type="caution">
    <text evidence="2">The sequence shown here is derived from an EMBL/GenBank/DDBJ whole genome shotgun (WGS) entry which is preliminary data.</text>
</comment>
<name>A0A4Y2VZK6_ARAVE</name>
<evidence type="ECO:0000256" key="1">
    <source>
        <dbReference type="SAM" id="Phobius"/>
    </source>
</evidence>
<sequence>MERRILREWRDYLKCFCLVTNGRLLVRNSPAKNRLESIDGIRFFSFCWTVVAHCVALYLPAAKNLEEMAPYLQHRMAQILLKGDFIIDIFFVI</sequence>
<dbReference type="AlphaFoldDB" id="A0A4Y2VZK6"/>
<proteinExistence type="predicted"/>
<gene>
    <name evidence="2" type="ORF">AVEN_229324_1</name>
</gene>
<organism evidence="2 3">
    <name type="scientific">Araneus ventricosus</name>
    <name type="common">Orbweaver spider</name>
    <name type="synonym">Epeira ventricosa</name>
    <dbReference type="NCBI Taxonomy" id="182803"/>
    <lineage>
        <taxon>Eukaryota</taxon>
        <taxon>Metazoa</taxon>
        <taxon>Ecdysozoa</taxon>
        <taxon>Arthropoda</taxon>
        <taxon>Chelicerata</taxon>
        <taxon>Arachnida</taxon>
        <taxon>Araneae</taxon>
        <taxon>Araneomorphae</taxon>
        <taxon>Entelegynae</taxon>
        <taxon>Araneoidea</taxon>
        <taxon>Araneidae</taxon>
        <taxon>Araneus</taxon>
    </lineage>
</organism>
<keyword evidence="1" id="KW-0812">Transmembrane</keyword>
<reference evidence="2 3" key="1">
    <citation type="journal article" date="2019" name="Sci. Rep.">
        <title>Orb-weaving spider Araneus ventricosus genome elucidates the spidroin gene catalogue.</title>
        <authorList>
            <person name="Kono N."/>
            <person name="Nakamura H."/>
            <person name="Ohtoshi R."/>
            <person name="Moran D.A.P."/>
            <person name="Shinohara A."/>
            <person name="Yoshida Y."/>
            <person name="Fujiwara M."/>
            <person name="Mori M."/>
            <person name="Tomita M."/>
            <person name="Arakawa K."/>
        </authorList>
    </citation>
    <scope>NUCLEOTIDE SEQUENCE [LARGE SCALE GENOMIC DNA]</scope>
</reference>
<dbReference type="Proteomes" id="UP000499080">
    <property type="component" value="Unassembled WGS sequence"/>
</dbReference>
<dbReference type="InterPro" id="IPR052728">
    <property type="entry name" value="O2_lipid_transport_reg"/>
</dbReference>